<dbReference type="EMBL" id="QNRI01000009">
    <property type="protein sequence ID" value="RBO95167.1"/>
    <property type="molecule type" value="Genomic_DNA"/>
</dbReference>
<reference evidence="10 11" key="1">
    <citation type="submission" date="2018-06" db="EMBL/GenBank/DDBJ databases">
        <title>Genomic Encyclopedia of Type Strains, Phase IV (KMG-IV): sequencing the most valuable type-strain genomes for metagenomic binning, comparative biology and taxonomic classification.</title>
        <authorList>
            <person name="Goeker M."/>
        </authorList>
    </citation>
    <scope>NUCLEOTIDE SEQUENCE [LARGE SCALE GENOMIC DNA]</scope>
    <source>
        <strain evidence="10 11">DSM 15140</strain>
    </source>
</reference>
<dbReference type="Pfam" id="PF00069">
    <property type="entry name" value="Pkinase"/>
    <property type="match status" value="1"/>
</dbReference>
<evidence type="ECO:0000256" key="1">
    <source>
        <dbReference type="ARBA" id="ARBA00012513"/>
    </source>
</evidence>
<keyword evidence="6" id="KW-0067">ATP-binding</keyword>
<sequence>MPCLGKPLNHINTLVLCCELILVICYNTTKRKNKEVRMEIIHGLIKKMRQTIMDHHYRIGEKLAGRYIIKKLLQNGSYGIIYLCWDLEANQKCVVKQMRKSKQKESEENYIEETTILAQLDHPAIPKLIETFEYQANHFFAMEFIEGKNIEDALFASKHKYSEKECVELTKKLITIVCYIHNNGVIHGDLRIPNVLLHNGELFVIDFGLAHNLHADEMAKVHQTQLHQEDFFDIGEFLLFLLYSSYQGETKKNRAWTEELHLHPKTTAMLKRLLQINTPYEQCEPILADVDEVLRDMAEDNSAAK</sequence>
<dbReference type="GO" id="GO:0004674">
    <property type="term" value="F:protein serine/threonine kinase activity"/>
    <property type="evidence" value="ECO:0007669"/>
    <property type="project" value="UniProtKB-KW"/>
</dbReference>
<dbReference type="SUPFAM" id="SSF56112">
    <property type="entry name" value="Protein kinase-like (PK-like)"/>
    <property type="match status" value="1"/>
</dbReference>
<feature type="domain" description="Protein kinase" evidence="9">
    <location>
        <begin position="67"/>
        <end position="305"/>
    </location>
</feature>
<evidence type="ECO:0000313" key="10">
    <source>
        <dbReference type="EMBL" id="RBO95167.1"/>
    </source>
</evidence>
<dbReference type="EC" id="2.7.11.1" evidence="1"/>
<dbReference type="InterPro" id="IPR011009">
    <property type="entry name" value="Kinase-like_dom_sf"/>
</dbReference>
<comment type="caution">
    <text evidence="10">The sequence shown here is derived from an EMBL/GenBank/DDBJ whole genome shotgun (WGS) entry which is preliminary data.</text>
</comment>
<keyword evidence="5 10" id="KW-0418">Kinase</keyword>
<dbReference type="Gene3D" id="1.10.510.10">
    <property type="entry name" value="Transferase(Phosphotransferase) domain 1"/>
    <property type="match status" value="1"/>
</dbReference>
<dbReference type="AlphaFoldDB" id="A0A366DYN7"/>
<evidence type="ECO:0000256" key="2">
    <source>
        <dbReference type="ARBA" id="ARBA00022527"/>
    </source>
</evidence>
<dbReference type="PANTHER" id="PTHR43895">
    <property type="entry name" value="CALCIUM/CALMODULIN-DEPENDENT PROTEIN KINASE KINASE-RELATED"/>
    <property type="match status" value="1"/>
</dbReference>
<evidence type="ECO:0000256" key="8">
    <source>
        <dbReference type="ARBA" id="ARBA00048679"/>
    </source>
</evidence>
<keyword evidence="4" id="KW-0547">Nucleotide-binding</keyword>
<dbReference type="InterPro" id="IPR000719">
    <property type="entry name" value="Prot_kinase_dom"/>
</dbReference>
<dbReference type="Proteomes" id="UP000252254">
    <property type="component" value="Unassembled WGS sequence"/>
</dbReference>
<evidence type="ECO:0000256" key="5">
    <source>
        <dbReference type="ARBA" id="ARBA00022777"/>
    </source>
</evidence>
<evidence type="ECO:0000259" key="9">
    <source>
        <dbReference type="PROSITE" id="PS50011"/>
    </source>
</evidence>
<accession>A0A366DYN7</accession>
<comment type="catalytic activity">
    <reaction evidence="8">
        <text>L-seryl-[protein] + ATP = O-phospho-L-seryl-[protein] + ADP + H(+)</text>
        <dbReference type="Rhea" id="RHEA:17989"/>
        <dbReference type="Rhea" id="RHEA-COMP:9863"/>
        <dbReference type="Rhea" id="RHEA-COMP:11604"/>
        <dbReference type="ChEBI" id="CHEBI:15378"/>
        <dbReference type="ChEBI" id="CHEBI:29999"/>
        <dbReference type="ChEBI" id="CHEBI:30616"/>
        <dbReference type="ChEBI" id="CHEBI:83421"/>
        <dbReference type="ChEBI" id="CHEBI:456216"/>
        <dbReference type="EC" id="2.7.11.1"/>
    </reaction>
</comment>
<keyword evidence="2" id="KW-0723">Serine/threonine-protein kinase</keyword>
<dbReference type="PROSITE" id="PS50011">
    <property type="entry name" value="PROTEIN_KINASE_DOM"/>
    <property type="match status" value="1"/>
</dbReference>
<gene>
    <name evidence="10" type="ORF">DES48_1092</name>
</gene>
<dbReference type="STRING" id="200904.GCA_900168775_00214"/>
<evidence type="ECO:0000256" key="4">
    <source>
        <dbReference type="ARBA" id="ARBA00022741"/>
    </source>
</evidence>
<name>A0A366DYN7_9BACI</name>
<dbReference type="OrthoDB" id="9788659at2"/>
<evidence type="ECO:0000256" key="7">
    <source>
        <dbReference type="ARBA" id="ARBA00047899"/>
    </source>
</evidence>
<evidence type="ECO:0000256" key="6">
    <source>
        <dbReference type="ARBA" id="ARBA00022840"/>
    </source>
</evidence>
<dbReference type="GO" id="GO:0005524">
    <property type="term" value="F:ATP binding"/>
    <property type="evidence" value="ECO:0007669"/>
    <property type="project" value="UniProtKB-KW"/>
</dbReference>
<dbReference type="PANTHER" id="PTHR43895:SF32">
    <property type="entry name" value="SERINE_THREONINE-PROTEIN KINASE CHK1"/>
    <property type="match status" value="1"/>
</dbReference>
<keyword evidence="11" id="KW-1185">Reference proteome</keyword>
<proteinExistence type="predicted"/>
<comment type="catalytic activity">
    <reaction evidence="7">
        <text>L-threonyl-[protein] + ATP = O-phospho-L-threonyl-[protein] + ADP + H(+)</text>
        <dbReference type="Rhea" id="RHEA:46608"/>
        <dbReference type="Rhea" id="RHEA-COMP:11060"/>
        <dbReference type="Rhea" id="RHEA-COMP:11605"/>
        <dbReference type="ChEBI" id="CHEBI:15378"/>
        <dbReference type="ChEBI" id="CHEBI:30013"/>
        <dbReference type="ChEBI" id="CHEBI:30616"/>
        <dbReference type="ChEBI" id="CHEBI:61977"/>
        <dbReference type="ChEBI" id="CHEBI:456216"/>
        <dbReference type="EC" id="2.7.11.1"/>
    </reaction>
</comment>
<evidence type="ECO:0000313" key="11">
    <source>
        <dbReference type="Proteomes" id="UP000252254"/>
    </source>
</evidence>
<protein>
    <recommendedName>
        <fullName evidence="1">non-specific serine/threonine protein kinase</fullName>
        <ecNumber evidence="1">2.7.11.1</ecNumber>
    </recommendedName>
</protein>
<evidence type="ECO:0000256" key="3">
    <source>
        <dbReference type="ARBA" id="ARBA00022679"/>
    </source>
</evidence>
<dbReference type="GO" id="GO:0007165">
    <property type="term" value="P:signal transduction"/>
    <property type="evidence" value="ECO:0007669"/>
    <property type="project" value="TreeGrafter"/>
</dbReference>
<organism evidence="10 11">
    <name type="scientific">Paraliobacillus ryukyuensis</name>
    <dbReference type="NCBI Taxonomy" id="200904"/>
    <lineage>
        <taxon>Bacteria</taxon>
        <taxon>Bacillati</taxon>
        <taxon>Bacillota</taxon>
        <taxon>Bacilli</taxon>
        <taxon>Bacillales</taxon>
        <taxon>Bacillaceae</taxon>
        <taxon>Paraliobacillus</taxon>
    </lineage>
</organism>
<keyword evidence="3" id="KW-0808">Transferase</keyword>